<dbReference type="GeneTree" id="ENSGT00990000206789"/>
<evidence type="ECO:0000313" key="2">
    <source>
        <dbReference type="Proteomes" id="UP001501940"/>
    </source>
</evidence>
<protein>
    <submittedName>
        <fullName evidence="1">Uncharacterized protein</fullName>
    </submittedName>
</protein>
<dbReference type="Gene3D" id="3.30.420.10">
    <property type="entry name" value="Ribonuclease H-like superfamily/Ribonuclease H"/>
    <property type="match status" value="1"/>
</dbReference>
<proteinExistence type="predicted"/>
<organism evidence="1 2">
    <name type="scientific">Amphiprion ocellaris</name>
    <name type="common">Clown anemonefish</name>
    <dbReference type="NCBI Taxonomy" id="80972"/>
    <lineage>
        <taxon>Eukaryota</taxon>
        <taxon>Metazoa</taxon>
        <taxon>Chordata</taxon>
        <taxon>Craniata</taxon>
        <taxon>Vertebrata</taxon>
        <taxon>Euteleostomi</taxon>
        <taxon>Actinopterygii</taxon>
        <taxon>Neopterygii</taxon>
        <taxon>Teleostei</taxon>
        <taxon>Neoteleostei</taxon>
        <taxon>Acanthomorphata</taxon>
        <taxon>Ovalentaria</taxon>
        <taxon>Pomacentridae</taxon>
        <taxon>Amphiprion</taxon>
    </lineage>
</organism>
<evidence type="ECO:0000313" key="1">
    <source>
        <dbReference type="Ensembl" id="ENSAOCP00000062268.1"/>
    </source>
</evidence>
<sequence>TETHERIVLTVKHIVGSGMIQGCMSAKGVRVVTFIDGTMNICGSTKILTDKVTSTLQKLSRAGIF</sequence>
<dbReference type="Proteomes" id="UP001501940">
    <property type="component" value="Chromosome 17"/>
</dbReference>
<reference evidence="1 2" key="1">
    <citation type="submission" date="2022-01" db="EMBL/GenBank/DDBJ databases">
        <title>A chromosome-scale genome assembly of the false clownfish, Amphiprion ocellaris.</title>
        <authorList>
            <person name="Ryu T."/>
        </authorList>
    </citation>
    <scope>NUCLEOTIDE SEQUENCE [LARGE SCALE GENOMIC DNA]</scope>
</reference>
<dbReference type="AlphaFoldDB" id="A0AAQ5Z832"/>
<reference evidence="1" key="3">
    <citation type="submission" date="2025-09" db="UniProtKB">
        <authorList>
            <consortium name="Ensembl"/>
        </authorList>
    </citation>
    <scope>IDENTIFICATION</scope>
</reference>
<keyword evidence="2" id="KW-1185">Reference proteome</keyword>
<dbReference type="Ensembl" id="ENSAOCT00000045751.1">
    <property type="protein sequence ID" value="ENSAOCP00000062268.1"/>
    <property type="gene ID" value="ENSAOCG00000033929.1"/>
</dbReference>
<name>A0AAQ5Z832_AMPOC</name>
<accession>A0AAQ5Z832</accession>
<dbReference type="GO" id="GO:0003676">
    <property type="term" value="F:nucleic acid binding"/>
    <property type="evidence" value="ECO:0007669"/>
    <property type="project" value="InterPro"/>
</dbReference>
<reference evidence="1" key="2">
    <citation type="submission" date="2025-08" db="UniProtKB">
        <authorList>
            <consortium name="Ensembl"/>
        </authorList>
    </citation>
    <scope>IDENTIFICATION</scope>
</reference>
<dbReference type="InterPro" id="IPR036397">
    <property type="entry name" value="RNaseH_sf"/>
</dbReference>